<evidence type="ECO:0000313" key="2">
    <source>
        <dbReference type="Proteomes" id="UP000064243"/>
    </source>
</evidence>
<accession>A0A119CW02</accession>
<dbReference type="EMBL" id="LDUG01000023">
    <property type="protein sequence ID" value="KVW95854.1"/>
    <property type="molecule type" value="Genomic_DNA"/>
</dbReference>
<protein>
    <submittedName>
        <fullName evidence="1">Uncharacterized protein</fullName>
    </submittedName>
</protein>
<evidence type="ECO:0000313" key="1">
    <source>
        <dbReference type="EMBL" id="KVW95854.1"/>
    </source>
</evidence>
<comment type="caution">
    <text evidence="1">The sequence shown here is derived from an EMBL/GenBank/DDBJ whole genome shotgun (WGS) entry which is preliminary data.</text>
</comment>
<sequence length="131" mass="14971">MLLCGLNQEKTMATAKNKLDRVLDDAHELEGFLHALLPALDEQKLRQGDDVLRYAKKLKLKIPESLRGEEVTWEAEHSEAPRKRGNESLVFVRPGQADAVGLVIKCVRIGKWIFCLECGFFYCRIVATRRF</sequence>
<name>A0A119CW02_THIDE</name>
<gene>
    <name evidence="1" type="ORF">ABW22_09375</name>
</gene>
<proteinExistence type="predicted"/>
<dbReference type="AlphaFoldDB" id="A0A119CW02"/>
<keyword evidence="2" id="KW-1185">Reference proteome</keyword>
<organism evidence="1 2">
    <name type="scientific">Thiobacillus denitrificans</name>
    <dbReference type="NCBI Taxonomy" id="36861"/>
    <lineage>
        <taxon>Bacteria</taxon>
        <taxon>Pseudomonadati</taxon>
        <taxon>Pseudomonadota</taxon>
        <taxon>Betaproteobacteria</taxon>
        <taxon>Nitrosomonadales</taxon>
        <taxon>Thiobacillaceae</taxon>
        <taxon>Thiobacillus</taxon>
    </lineage>
</organism>
<reference evidence="1 2" key="1">
    <citation type="journal article" date="2015" name="Appl. Environ. Microbiol.">
        <title>Aerobic and Anaerobic Thiosulfate Oxidation by a Cold-Adapted, Subglacial Chemoautotroph.</title>
        <authorList>
            <person name="Harrold Z.R."/>
            <person name="Skidmore M.L."/>
            <person name="Hamilton T.L."/>
            <person name="Desch L."/>
            <person name="Amada K."/>
            <person name="van Gelder W."/>
            <person name="Glover K."/>
            <person name="Roden E.E."/>
            <person name="Boyd E.S."/>
        </authorList>
    </citation>
    <scope>NUCLEOTIDE SEQUENCE [LARGE SCALE GENOMIC DNA]</scope>
    <source>
        <strain evidence="1 2">RG</strain>
    </source>
</reference>
<dbReference type="PATRIC" id="fig|36861.3.peg.1533"/>
<dbReference type="Proteomes" id="UP000064243">
    <property type="component" value="Unassembled WGS sequence"/>
</dbReference>